<reference evidence="5" key="1">
    <citation type="submission" date="2022-03" db="EMBL/GenBank/DDBJ databases">
        <title>Identification of a novel bacterium isolated from mangrove sediments.</title>
        <authorList>
            <person name="Pan X."/>
        </authorList>
    </citation>
    <scope>NUCLEOTIDE SEQUENCE</scope>
    <source>
        <strain evidence="5">B2580</strain>
    </source>
</reference>
<gene>
    <name evidence="5" type="ORF">MTR64_15745</name>
</gene>
<keyword evidence="2" id="KW-0472">Membrane</keyword>
<dbReference type="EMBL" id="JALHLE010000027">
    <property type="protein sequence ID" value="MCJ2180023.1"/>
    <property type="molecule type" value="Genomic_DNA"/>
</dbReference>
<keyword evidence="4" id="KW-0732">Signal</keyword>
<dbReference type="Proteomes" id="UP001162880">
    <property type="component" value="Unassembled WGS sequence"/>
</dbReference>
<keyword evidence="3" id="KW-0998">Cell outer membrane</keyword>
<dbReference type="Pfam" id="PF10082">
    <property type="entry name" value="BBP2_2"/>
    <property type="match status" value="1"/>
</dbReference>
<evidence type="ECO:0000313" key="5">
    <source>
        <dbReference type="EMBL" id="MCJ2180023.1"/>
    </source>
</evidence>
<name>A0ABT0B4S4_9SPHN</name>
<feature type="signal peptide" evidence="4">
    <location>
        <begin position="1"/>
        <end position="21"/>
    </location>
</feature>
<dbReference type="RefSeq" id="WP_243995354.1">
    <property type="nucleotide sequence ID" value="NZ_JALHLE010000027.1"/>
</dbReference>
<evidence type="ECO:0000256" key="4">
    <source>
        <dbReference type="SAM" id="SignalP"/>
    </source>
</evidence>
<evidence type="ECO:0000256" key="1">
    <source>
        <dbReference type="ARBA" id="ARBA00004442"/>
    </source>
</evidence>
<dbReference type="Gene3D" id="2.40.170.20">
    <property type="entry name" value="TonB-dependent receptor, beta-barrel domain"/>
    <property type="match status" value="1"/>
</dbReference>
<dbReference type="InterPro" id="IPR036942">
    <property type="entry name" value="Beta-barrel_TonB_sf"/>
</dbReference>
<feature type="chain" id="PRO_5047528838" evidence="4">
    <location>
        <begin position="22"/>
        <end position="426"/>
    </location>
</feature>
<organism evidence="5 6">
    <name type="scientific">Novosphingobium album</name>
    <name type="common">ex Hu et al. 2023</name>
    <dbReference type="NCBI Taxonomy" id="2930093"/>
    <lineage>
        <taxon>Bacteria</taxon>
        <taxon>Pseudomonadati</taxon>
        <taxon>Pseudomonadota</taxon>
        <taxon>Alphaproteobacteria</taxon>
        <taxon>Sphingomonadales</taxon>
        <taxon>Sphingomonadaceae</taxon>
        <taxon>Novosphingobium</taxon>
    </lineage>
</organism>
<dbReference type="SUPFAM" id="SSF56935">
    <property type="entry name" value="Porins"/>
    <property type="match status" value="1"/>
</dbReference>
<keyword evidence="6" id="KW-1185">Reference proteome</keyword>
<comment type="caution">
    <text evidence="5">The sequence shown here is derived from an EMBL/GenBank/DDBJ whole genome shotgun (WGS) entry which is preliminary data.</text>
</comment>
<evidence type="ECO:0000256" key="2">
    <source>
        <dbReference type="ARBA" id="ARBA00023136"/>
    </source>
</evidence>
<evidence type="ECO:0000256" key="3">
    <source>
        <dbReference type="ARBA" id="ARBA00023237"/>
    </source>
</evidence>
<evidence type="ECO:0000313" key="6">
    <source>
        <dbReference type="Proteomes" id="UP001162880"/>
    </source>
</evidence>
<protein>
    <submittedName>
        <fullName evidence="5">Outer membrane beta-barrel protein</fullName>
    </submittedName>
</protein>
<accession>A0ABT0B4S4</accession>
<sequence length="426" mass="45593">MKGGLARLALSSGAAMAPALAGAQAIGAGTSIVIDPALDRDDVAGARIEPALRSRPIIVGPVFAQPSLSVVGGYDSNVFNRPAARAGALAMVMPSLQLRANLPRHAFAVLAAGTVRRFSRYRTENSEEFRTSANGRLDFGARNAIRASGGFSHLIEPRSSAGSVPDADEPVSYDRLEAELGVGLASGPFHLASNVQYERLDYDPVSLVGGGRADQSFRDTRKLRGEARLDYDLSGLVSVFGAVFYEDLASISAPADERRDAHGYAVAAGVRGALSPVVSGEVRLGYQWRDYALPAYRDFHGLTFRADLQWYVTPLVTLRAQASRTFRNSGDRNVGAILTDAFVLSTYYDPLRNLRLSATAALEHGDFGEVGTSTWRKSGRVRAQYHVNRSLSFGVYADFVRQDVSGPRLVNAFTAFSAGLGATVTA</sequence>
<comment type="subcellular location">
    <subcellularLocation>
        <location evidence="1">Cell outer membrane</location>
    </subcellularLocation>
</comment>
<proteinExistence type="predicted"/>
<dbReference type="InterPro" id="IPR018759">
    <property type="entry name" value="BBP2_2"/>
</dbReference>